<dbReference type="Pfam" id="PF06477">
    <property type="entry name" value="DUF1091"/>
    <property type="match status" value="1"/>
</dbReference>
<proteinExistence type="predicted"/>
<dbReference type="Gene3D" id="2.70.220.10">
    <property type="entry name" value="Ganglioside GM2 activator"/>
    <property type="match status" value="1"/>
</dbReference>
<dbReference type="InterPro" id="IPR010512">
    <property type="entry name" value="DUF1091"/>
</dbReference>
<protein>
    <recommendedName>
        <fullName evidence="5">MD-2-related lipid-recognition domain-containing protein</fullName>
    </recommendedName>
</protein>
<dbReference type="SUPFAM" id="SSF63707">
    <property type="entry name" value="Ganglioside M2 (gm2) activator"/>
    <property type="match status" value="1"/>
</dbReference>
<feature type="chain" id="PRO_5040181268" description="MD-2-related lipid-recognition domain-containing protein" evidence="2">
    <location>
        <begin position="27"/>
        <end position="184"/>
    </location>
</feature>
<name>A0A9P0Q6A0_ACAOB</name>
<evidence type="ECO:0000256" key="1">
    <source>
        <dbReference type="ARBA" id="ARBA00022729"/>
    </source>
</evidence>
<evidence type="ECO:0000313" key="3">
    <source>
        <dbReference type="EMBL" id="CAH2012281.1"/>
    </source>
</evidence>
<sequence length="184" mass="20757">MSRGQIFLYSILSCLILICIIDDSEELPGLTIKKLQACPKYPKALAKLSNIKLKKVKENMLISYTGVISRDITNDLEVQAVLTRCAASEALDTCERMRPFTIKNFCRFFNIDKTPWSSFLNFLKPHVTCPIKKGTYVLKDAEVSSGDFGRFPFASGFYKFEFILKDQGNGDVITCVYVEATLNP</sequence>
<reference evidence="3" key="1">
    <citation type="submission" date="2022-03" db="EMBL/GenBank/DDBJ databases">
        <authorList>
            <person name="Sayadi A."/>
        </authorList>
    </citation>
    <scope>NUCLEOTIDE SEQUENCE</scope>
</reference>
<evidence type="ECO:0000256" key="2">
    <source>
        <dbReference type="SAM" id="SignalP"/>
    </source>
</evidence>
<comment type="caution">
    <text evidence="3">The sequence shown here is derived from an EMBL/GenBank/DDBJ whole genome shotgun (WGS) entry which is preliminary data.</text>
</comment>
<feature type="signal peptide" evidence="2">
    <location>
        <begin position="1"/>
        <end position="26"/>
    </location>
</feature>
<dbReference type="Proteomes" id="UP001152888">
    <property type="component" value="Unassembled WGS sequence"/>
</dbReference>
<keyword evidence="4" id="KW-1185">Reference proteome</keyword>
<organism evidence="3 4">
    <name type="scientific">Acanthoscelides obtectus</name>
    <name type="common">Bean weevil</name>
    <name type="synonym">Bruchus obtectus</name>
    <dbReference type="NCBI Taxonomy" id="200917"/>
    <lineage>
        <taxon>Eukaryota</taxon>
        <taxon>Metazoa</taxon>
        <taxon>Ecdysozoa</taxon>
        <taxon>Arthropoda</taxon>
        <taxon>Hexapoda</taxon>
        <taxon>Insecta</taxon>
        <taxon>Pterygota</taxon>
        <taxon>Neoptera</taxon>
        <taxon>Endopterygota</taxon>
        <taxon>Coleoptera</taxon>
        <taxon>Polyphaga</taxon>
        <taxon>Cucujiformia</taxon>
        <taxon>Chrysomeloidea</taxon>
        <taxon>Chrysomelidae</taxon>
        <taxon>Bruchinae</taxon>
        <taxon>Bruchini</taxon>
        <taxon>Acanthoscelides</taxon>
    </lineage>
</organism>
<evidence type="ECO:0000313" key="4">
    <source>
        <dbReference type="Proteomes" id="UP001152888"/>
    </source>
</evidence>
<keyword evidence="1 2" id="KW-0732">Signal</keyword>
<accession>A0A9P0Q6A0</accession>
<evidence type="ECO:0008006" key="5">
    <source>
        <dbReference type="Google" id="ProtNLM"/>
    </source>
</evidence>
<dbReference type="EMBL" id="CAKOFQ010008161">
    <property type="protein sequence ID" value="CAH2012281.1"/>
    <property type="molecule type" value="Genomic_DNA"/>
</dbReference>
<dbReference type="OrthoDB" id="7716214at2759"/>
<dbReference type="AlphaFoldDB" id="A0A9P0Q6A0"/>
<gene>
    <name evidence="3" type="ORF">ACAOBT_LOCUS32738</name>
</gene>
<dbReference type="InterPro" id="IPR036846">
    <property type="entry name" value="GM2-AP_sf"/>
</dbReference>